<protein>
    <submittedName>
        <fullName evidence="2">Uncharacterized protein</fullName>
    </submittedName>
</protein>
<reference evidence="2 3" key="1">
    <citation type="journal article" date="2018" name="New Phytol.">
        <title>Phylogenomics of Endogonaceae and evolution of mycorrhizas within Mucoromycota.</title>
        <authorList>
            <person name="Chang Y."/>
            <person name="Desiro A."/>
            <person name="Na H."/>
            <person name="Sandor L."/>
            <person name="Lipzen A."/>
            <person name="Clum A."/>
            <person name="Barry K."/>
            <person name="Grigoriev I.V."/>
            <person name="Martin F.M."/>
            <person name="Stajich J.E."/>
            <person name="Smith M.E."/>
            <person name="Bonito G."/>
            <person name="Spatafora J.W."/>
        </authorList>
    </citation>
    <scope>NUCLEOTIDE SEQUENCE [LARGE SCALE GENOMIC DNA]</scope>
    <source>
        <strain evidence="2 3">GMNB39</strain>
    </source>
</reference>
<dbReference type="OrthoDB" id="5594612at2759"/>
<dbReference type="Gene3D" id="1.20.1270.60">
    <property type="entry name" value="Arfaptin homology (AH) domain/BAR domain"/>
    <property type="match status" value="1"/>
</dbReference>
<evidence type="ECO:0000313" key="3">
    <source>
        <dbReference type="Proteomes" id="UP000268093"/>
    </source>
</evidence>
<comment type="caution">
    <text evidence="2">The sequence shown here is derived from an EMBL/GenBank/DDBJ whole genome shotgun (WGS) entry which is preliminary data.</text>
</comment>
<accession>A0A433D5K9</accession>
<sequence length="195" mass="21714">MQRVSPTPYIINANVAQSTSTSTSRPISPTPSYGHRHTMSGRMSISGSSIRNLNTALEGVSSEPEPLSVILSKNELRKSIEDYEHLLVTAKFYRNQMIQLASAAANFGYALERVAKSRAALDAGQGLQATAGLQLLISNHQQLLVANRCGFLLIRFSAFVRVTKMSFRKILNHDILRLYHYLRRAIPSTRPSRSR</sequence>
<dbReference type="Proteomes" id="UP000268093">
    <property type="component" value="Unassembled WGS sequence"/>
</dbReference>
<gene>
    <name evidence="2" type="ORF">BC936DRAFT_147358</name>
</gene>
<proteinExistence type="predicted"/>
<dbReference type="PANTHER" id="PTHR38407">
    <property type="entry name" value="PROTEIN IVY1"/>
    <property type="match status" value="1"/>
</dbReference>
<dbReference type="PANTHER" id="PTHR38407:SF1">
    <property type="entry name" value="PROTEIN IVY1"/>
    <property type="match status" value="1"/>
</dbReference>
<name>A0A433D5K9_9FUNG</name>
<evidence type="ECO:0000313" key="2">
    <source>
        <dbReference type="EMBL" id="RUP46104.1"/>
    </source>
</evidence>
<dbReference type="AlphaFoldDB" id="A0A433D5K9"/>
<dbReference type="InterPro" id="IPR037470">
    <property type="entry name" value="IVY1"/>
</dbReference>
<dbReference type="GO" id="GO:0000329">
    <property type="term" value="C:fungal-type vacuole membrane"/>
    <property type="evidence" value="ECO:0007669"/>
    <property type="project" value="InterPro"/>
</dbReference>
<organism evidence="2 3">
    <name type="scientific">Jimgerdemannia flammicorona</name>
    <dbReference type="NCBI Taxonomy" id="994334"/>
    <lineage>
        <taxon>Eukaryota</taxon>
        <taxon>Fungi</taxon>
        <taxon>Fungi incertae sedis</taxon>
        <taxon>Mucoromycota</taxon>
        <taxon>Mucoromycotina</taxon>
        <taxon>Endogonomycetes</taxon>
        <taxon>Endogonales</taxon>
        <taxon>Endogonaceae</taxon>
        <taxon>Jimgerdemannia</taxon>
    </lineage>
</organism>
<keyword evidence="3" id="KW-1185">Reference proteome</keyword>
<dbReference type="EMBL" id="RBNI01006324">
    <property type="protein sequence ID" value="RUP46104.1"/>
    <property type="molecule type" value="Genomic_DNA"/>
</dbReference>
<dbReference type="InterPro" id="IPR027267">
    <property type="entry name" value="AH/BAR_dom_sf"/>
</dbReference>
<dbReference type="GO" id="GO:0005543">
    <property type="term" value="F:phospholipid binding"/>
    <property type="evidence" value="ECO:0007669"/>
    <property type="project" value="InterPro"/>
</dbReference>
<feature type="region of interest" description="Disordered" evidence="1">
    <location>
        <begin position="16"/>
        <end position="41"/>
    </location>
</feature>
<feature type="compositionally biased region" description="Low complexity" evidence="1">
    <location>
        <begin position="18"/>
        <end position="32"/>
    </location>
</feature>
<dbReference type="GO" id="GO:0042144">
    <property type="term" value="P:vacuole fusion, non-autophagic"/>
    <property type="evidence" value="ECO:0007669"/>
    <property type="project" value="InterPro"/>
</dbReference>
<evidence type="ECO:0000256" key="1">
    <source>
        <dbReference type="SAM" id="MobiDB-lite"/>
    </source>
</evidence>